<reference evidence="3" key="1">
    <citation type="journal article" date="2019" name="Int. J. Syst. Evol. Microbiol.">
        <title>The Global Catalogue of Microorganisms (GCM) 10K type strain sequencing project: providing services to taxonomists for standard genome sequencing and annotation.</title>
        <authorList>
            <consortium name="The Broad Institute Genomics Platform"/>
            <consortium name="The Broad Institute Genome Sequencing Center for Infectious Disease"/>
            <person name="Wu L."/>
            <person name="Ma J."/>
        </authorList>
    </citation>
    <scope>NUCLEOTIDE SEQUENCE [LARGE SCALE GENOMIC DNA]</scope>
    <source>
        <strain evidence="3">JCM 13250</strain>
    </source>
</reference>
<dbReference type="RefSeq" id="WP_344129067.1">
    <property type="nucleotide sequence ID" value="NZ_BAAALT010000054.1"/>
</dbReference>
<dbReference type="InterPro" id="IPR045713">
    <property type="entry name" value="DUF6069"/>
</dbReference>
<evidence type="ECO:0000313" key="3">
    <source>
        <dbReference type="Proteomes" id="UP001500218"/>
    </source>
</evidence>
<organism evidence="2 3">
    <name type="scientific">Luedemannella flava</name>
    <dbReference type="NCBI Taxonomy" id="349316"/>
    <lineage>
        <taxon>Bacteria</taxon>
        <taxon>Bacillati</taxon>
        <taxon>Actinomycetota</taxon>
        <taxon>Actinomycetes</taxon>
        <taxon>Micromonosporales</taxon>
        <taxon>Micromonosporaceae</taxon>
        <taxon>Luedemannella</taxon>
    </lineage>
</organism>
<protein>
    <submittedName>
        <fullName evidence="2">Uncharacterized protein</fullName>
    </submittedName>
</protein>
<keyword evidence="1" id="KW-0472">Membrane</keyword>
<proteinExistence type="predicted"/>
<name>A0ABP4Y414_9ACTN</name>
<feature type="transmembrane region" description="Helical" evidence="1">
    <location>
        <begin position="63"/>
        <end position="88"/>
    </location>
</feature>
<accession>A0ABP4Y414</accession>
<keyword evidence="1" id="KW-1133">Transmembrane helix</keyword>
<comment type="caution">
    <text evidence="2">The sequence shown here is derived from an EMBL/GenBank/DDBJ whole genome shotgun (WGS) entry which is preliminary data.</text>
</comment>
<sequence length="158" mass="15929">MATYGTGPVPPRGGVDPGRLWAGGIAASLVAGGVAAVGYLFVRGVLDIPMLSARPSGRVVEPSLLSYAALAVLAGILATGLAYVLVLTTPRPHVYFGWIIGLATAAAMLVPLSLDQSLASQLATATVNLAVGITIGVLVSTAVGASRRRVPPVYDPLA</sequence>
<keyword evidence="3" id="KW-1185">Reference proteome</keyword>
<feature type="transmembrane region" description="Helical" evidence="1">
    <location>
        <begin position="126"/>
        <end position="145"/>
    </location>
</feature>
<evidence type="ECO:0000256" key="1">
    <source>
        <dbReference type="SAM" id="Phobius"/>
    </source>
</evidence>
<feature type="transmembrane region" description="Helical" evidence="1">
    <location>
        <begin position="20"/>
        <end position="42"/>
    </location>
</feature>
<keyword evidence="1" id="KW-0812">Transmembrane</keyword>
<dbReference type="Pfam" id="PF19545">
    <property type="entry name" value="DUF6069"/>
    <property type="match status" value="1"/>
</dbReference>
<feature type="transmembrane region" description="Helical" evidence="1">
    <location>
        <begin position="94"/>
        <end position="114"/>
    </location>
</feature>
<dbReference type="EMBL" id="BAAALT010000054">
    <property type="protein sequence ID" value="GAA1799945.1"/>
    <property type="molecule type" value="Genomic_DNA"/>
</dbReference>
<evidence type="ECO:0000313" key="2">
    <source>
        <dbReference type="EMBL" id="GAA1799945.1"/>
    </source>
</evidence>
<gene>
    <name evidence="2" type="ORF">GCM10009682_22000</name>
</gene>
<dbReference type="Proteomes" id="UP001500218">
    <property type="component" value="Unassembled WGS sequence"/>
</dbReference>